<gene>
    <name evidence="4" type="ORF">SASPL_127686</name>
</gene>
<dbReference type="AlphaFoldDB" id="A0A8X8X9Z1"/>
<evidence type="ECO:0000313" key="5">
    <source>
        <dbReference type="Proteomes" id="UP000298416"/>
    </source>
</evidence>
<dbReference type="PANTHER" id="PTHR37210">
    <property type="entry name" value="EXPRESSED PROTEIN"/>
    <property type="match status" value="1"/>
</dbReference>
<keyword evidence="2" id="KW-1015">Disulfide bond</keyword>
<reference evidence="4" key="2">
    <citation type="submission" date="2020-08" db="EMBL/GenBank/DDBJ databases">
        <title>Plant Genome Project.</title>
        <authorList>
            <person name="Zhang R.-G."/>
        </authorList>
    </citation>
    <scope>NUCLEOTIDE SEQUENCE</scope>
    <source>
        <strain evidence="4">Huo1</strain>
        <tissue evidence="4">Leaf</tissue>
    </source>
</reference>
<sequence length="720" mass="79090">MDAANVVDSFLCVDTSHLYSKVECLSVEEDLQFQNCRVNDCSLQVRARHIRADFGDAACLLDRCGDARTIPPSAPDDVVTDSLFVNAHSEVVTHGSDPHLALGVEGCFLDLMHSKTMEASLCGDSDWSRASLQFGANNGVHVFDPGAFEPGDSSVGENSSRLRHVHSSCEDADRSKDVSKARNIATIMAFEYEQPSIVLVMGVDVEFQLWNCAVKLVTAEQMSWDVTWLATSNECDVYGTCIPFWGCDIRASTICSRGRAFELVDKGENDPRYKWLYETSGTQGEEFIRLLFIKIAWIAVRKRFSGVGIGIHIGLISSTFDTKIKEVCAMISAADGDEVFEQMAYILLYGPHNTLWFTDFILALQSSTGFASLVASQLLPTFEFGQGDATILPHGKEGNGSETNGDSKHLQTTISFVPDFTERCQDVILGGENGAGEADKGSSLTSGNNSVADGDEGLFADENHRFAFWQLLFLCIWLDPSDVLKRKKARVFLVLLHTAIVDHLKEVENNVIMEDGFRSEEESSWIDVVANLGGEIHATSRELGDHGENDLSLDFGRVEEWVGVRSLETAGWGVARQTAAVEEQYVAISLTQHINSPIYSLDEPNNGVINSHLVCFSSAWRNRCVLGLTCAIVGLDGGDFAVVGEQDRAMAVDMRSSVMAPRWSDRRACLPWRINSLETIVPENLPRPSARRRWEATGFSETAPPVRAAVKSGAKGCFSM</sequence>
<dbReference type="Proteomes" id="UP000298416">
    <property type="component" value="Unassembled WGS sequence"/>
</dbReference>
<evidence type="ECO:0000256" key="2">
    <source>
        <dbReference type="ARBA" id="ARBA00023157"/>
    </source>
</evidence>
<organism evidence="4">
    <name type="scientific">Salvia splendens</name>
    <name type="common">Scarlet sage</name>
    <dbReference type="NCBI Taxonomy" id="180675"/>
    <lineage>
        <taxon>Eukaryota</taxon>
        <taxon>Viridiplantae</taxon>
        <taxon>Streptophyta</taxon>
        <taxon>Embryophyta</taxon>
        <taxon>Tracheophyta</taxon>
        <taxon>Spermatophyta</taxon>
        <taxon>Magnoliopsida</taxon>
        <taxon>eudicotyledons</taxon>
        <taxon>Gunneridae</taxon>
        <taxon>Pentapetalae</taxon>
        <taxon>asterids</taxon>
        <taxon>lamiids</taxon>
        <taxon>Lamiales</taxon>
        <taxon>Lamiaceae</taxon>
        <taxon>Nepetoideae</taxon>
        <taxon>Mentheae</taxon>
        <taxon>Salviinae</taxon>
        <taxon>Salvia</taxon>
        <taxon>Salvia subgen. Calosphace</taxon>
        <taxon>core Calosphace</taxon>
    </lineage>
</organism>
<evidence type="ECO:0000256" key="1">
    <source>
        <dbReference type="ARBA" id="ARBA00022729"/>
    </source>
</evidence>
<comment type="caution">
    <text evidence="4">The sequence shown here is derived from an EMBL/GenBank/DDBJ whole genome shotgun (WGS) entry which is preliminary data.</text>
</comment>
<feature type="domain" description="S-locus glycoprotein" evidence="3">
    <location>
        <begin position="217"/>
        <end position="261"/>
    </location>
</feature>
<dbReference type="InterPro" id="IPR053350">
    <property type="entry name" value="CV_Inducer"/>
</dbReference>
<evidence type="ECO:0000313" key="4">
    <source>
        <dbReference type="EMBL" id="KAG6409645.1"/>
    </source>
</evidence>
<dbReference type="Pfam" id="PF00954">
    <property type="entry name" value="S_locus_glycop"/>
    <property type="match status" value="1"/>
</dbReference>
<dbReference type="GO" id="GO:0048544">
    <property type="term" value="P:recognition of pollen"/>
    <property type="evidence" value="ECO:0007669"/>
    <property type="project" value="InterPro"/>
</dbReference>
<accession>A0A8X8X9Z1</accession>
<evidence type="ECO:0000259" key="3">
    <source>
        <dbReference type="Pfam" id="PF00954"/>
    </source>
</evidence>
<dbReference type="EMBL" id="PNBA02000010">
    <property type="protein sequence ID" value="KAG6409645.1"/>
    <property type="molecule type" value="Genomic_DNA"/>
</dbReference>
<dbReference type="PANTHER" id="PTHR37210:SF2">
    <property type="entry name" value="PROTEIN CHLOROPLAST VESICULATION"/>
    <property type="match status" value="1"/>
</dbReference>
<keyword evidence="5" id="KW-1185">Reference proteome</keyword>
<dbReference type="InterPro" id="IPR000858">
    <property type="entry name" value="S_locus_glycoprot_dom"/>
</dbReference>
<keyword evidence="1" id="KW-0732">Signal</keyword>
<proteinExistence type="predicted"/>
<reference evidence="4" key="1">
    <citation type="submission" date="2018-01" db="EMBL/GenBank/DDBJ databases">
        <authorList>
            <person name="Mao J.F."/>
        </authorList>
    </citation>
    <scope>NUCLEOTIDE SEQUENCE</scope>
    <source>
        <strain evidence="4">Huo1</strain>
        <tissue evidence="4">Leaf</tissue>
    </source>
</reference>
<name>A0A8X8X9Z1_SALSN</name>
<protein>
    <recommendedName>
        <fullName evidence="3">S-locus glycoprotein domain-containing protein</fullName>
    </recommendedName>
</protein>